<organism evidence="3">
    <name type="scientific">Hypocrea jecorina (strain QM6a)</name>
    <name type="common">Trichoderma reesei</name>
    <dbReference type="NCBI Taxonomy" id="431241"/>
    <lineage>
        <taxon>Eukaryota</taxon>
        <taxon>Fungi</taxon>
        <taxon>Dikarya</taxon>
        <taxon>Ascomycota</taxon>
        <taxon>Pezizomycotina</taxon>
        <taxon>Sordariomycetes</taxon>
        <taxon>Hypocreomycetidae</taxon>
        <taxon>Hypocreales</taxon>
        <taxon>Hypocreaceae</taxon>
        <taxon>Trichoderma</taxon>
    </lineage>
</organism>
<dbReference type="Proteomes" id="UP000008984">
    <property type="component" value="Unassembled WGS sequence"/>
</dbReference>
<dbReference type="KEGG" id="tre:TRIREDRAFT_112386"/>
<dbReference type="PANTHER" id="PTHR35391">
    <property type="entry name" value="C2H2-TYPE DOMAIN-CONTAINING PROTEIN-RELATED"/>
    <property type="match status" value="1"/>
</dbReference>
<feature type="compositionally biased region" description="Basic and acidic residues" evidence="1">
    <location>
        <begin position="265"/>
        <end position="276"/>
    </location>
</feature>
<feature type="compositionally biased region" description="Acidic residues" evidence="1">
    <location>
        <begin position="245"/>
        <end position="254"/>
    </location>
</feature>
<dbReference type="PANTHER" id="PTHR35391:SF7">
    <property type="entry name" value="C2H2-TYPE DOMAIN-CONTAINING PROTEIN"/>
    <property type="match status" value="1"/>
</dbReference>
<dbReference type="VEuPathDB" id="FungiDB:TRIREDRAFT_112386"/>
<evidence type="ECO:0000256" key="1">
    <source>
        <dbReference type="SAM" id="MobiDB-lite"/>
    </source>
</evidence>
<feature type="compositionally biased region" description="Polar residues" evidence="1">
    <location>
        <begin position="32"/>
        <end position="49"/>
    </location>
</feature>
<dbReference type="HOGENOM" id="CLU_987150_0_0_1"/>
<evidence type="ECO:0000313" key="2">
    <source>
        <dbReference type="EMBL" id="EGR44323.1"/>
    </source>
</evidence>
<dbReference type="eggNOG" id="ENOG502RJVR">
    <property type="taxonomic scope" value="Eukaryota"/>
</dbReference>
<keyword evidence="3" id="KW-1185">Reference proteome</keyword>
<accession>G0RWX8</accession>
<feature type="region of interest" description="Disordered" evidence="1">
    <location>
        <begin position="229"/>
        <end position="282"/>
    </location>
</feature>
<dbReference type="GeneID" id="18482549"/>
<gene>
    <name evidence="2" type="ORF">TRIREDRAFT_112386</name>
</gene>
<evidence type="ECO:0000313" key="3">
    <source>
        <dbReference type="Proteomes" id="UP000008984"/>
    </source>
</evidence>
<proteinExistence type="predicted"/>
<name>G0RWX8_HYPJQ</name>
<feature type="region of interest" description="Disordered" evidence="1">
    <location>
        <begin position="1"/>
        <end position="49"/>
    </location>
</feature>
<dbReference type="AlphaFoldDB" id="G0RWX8"/>
<dbReference type="EMBL" id="GL985093">
    <property type="protein sequence ID" value="EGR44323.1"/>
    <property type="molecule type" value="Genomic_DNA"/>
</dbReference>
<reference evidence="2 3" key="1">
    <citation type="journal article" date="2008" name="Nat. Biotechnol.">
        <title>Genome sequencing and analysis of the biomass-degrading fungus Trichoderma reesei (syn. Hypocrea jecorina).</title>
        <authorList>
            <person name="Martinez D."/>
            <person name="Berka R.M."/>
            <person name="Henrissat B."/>
            <person name="Saloheimo M."/>
            <person name="Arvas M."/>
            <person name="Baker S.E."/>
            <person name="Chapman J."/>
            <person name="Chertkov O."/>
            <person name="Coutinho P.M."/>
            <person name="Cullen D."/>
            <person name="Danchin E.G."/>
            <person name="Grigoriev I.V."/>
            <person name="Harris P."/>
            <person name="Jackson M."/>
            <person name="Kubicek C.P."/>
            <person name="Han C.S."/>
            <person name="Ho I."/>
            <person name="Larrondo L.F."/>
            <person name="de Leon A.L."/>
            <person name="Magnuson J.K."/>
            <person name="Merino S."/>
            <person name="Misra M."/>
            <person name="Nelson B."/>
            <person name="Putnam N."/>
            <person name="Robbertse B."/>
            <person name="Salamov A.A."/>
            <person name="Schmoll M."/>
            <person name="Terry A."/>
            <person name="Thayer N."/>
            <person name="Westerholm-Parvinen A."/>
            <person name="Schoch C.L."/>
            <person name="Yao J."/>
            <person name="Barabote R."/>
            <person name="Nelson M.A."/>
            <person name="Detter C."/>
            <person name="Bruce D."/>
            <person name="Kuske C.R."/>
            <person name="Xie G."/>
            <person name="Richardson P."/>
            <person name="Rokhsar D.S."/>
            <person name="Lucas S.M."/>
            <person name="Rubin E.M."/>
            <person name="Dunn-Coleman N."/>
            <person name="Ward M."/>
            <person name="Brettin T.S."/>
        </authorList>
    </citation>
    <scope>NUCLEOTIDE SEQUENCE [LARGE SCALE GENOMIC DNA]</scope>
    <source>
        <strain evidence="2 3">QM6a</strain>
    </source>
</reference>
<protein>
    <submittedName>
        <fullName evidence="2">Predicted protein</fullName>
    </submittedName>
</protein>
<sequence>MAPTGSPRKKARRASHQGQRPGKIPKRPAQTVPCSWTAPTAGPSTSQVPQIEGTYPIIEFTEENWRLHIIRDLMPFICVMESCPIPNAMFNSSEDWTQHMEEHHREGGWVCRCEDNTFYFHDEDEYMRHMVHDHDADPVEDFEALTEDNAEPLPFRPLESCPFCDHYDNTSGSEGVNEHIFQHLFSFSQLSLPEDFLPSKEHEEDWTGEDDPAFIDTRFQHHLRRLELSTSEDENLSDGGTPESMEVDNLDDGTQDTVYSEAQNDPERFSREKGVRMDTTGG</sequence>
<dbReference type="RefSeq" id="XP_006969755.1">
    <property type="nucleotide sequence ID" value="XM_006969693.1"/>
</dbReference>
<dbReference type="OrthoDB" id="4900688at2759"/>